<protein>
    <recommendedName>
        <fullName evidence="6">Holliday junction branch migration complex subunit RuvA</fullName>
    </recommendedName>
</protein>
<dbReference type="Pfam" id="PF01330">
    <property type="entry name" value="RuvA_N"/>
    <property type="match status" value="1"/>
</dbReference>
<feature type="region of interest" description="Domain III" evidence="6">
    <location>
        <begin position="153"/>
        <end position="204"/>
    </location>
</feature>
<comment type="caution">
    <text evidence="8">The sequence shown here is derived from an EMBL/GenBank/DDBJ whole genome shotgun (WGS) entry which is preliminary data.</text>
</comment>
<dbReference type="InterPro" id="IPR010994">
    <property type="entry name" value="RuvA_2-like"/>
</dbReference>
<keyword evidence="3 6" id="KW-0238">DNA-binding</keyword>
<dbReference type="SUPFAM" id="SSF47781">
    <property type="entry name" value="RuvA domain 2-like"/>
    <property type="match status" value="1"/>
</dbReference>
<evidence type="ECO:0000256" key="1">
    <source>
        <dbReference type="ARBA" id="ARBA00022490"/>
    </source>
</evidence>
<comment type="domain">
    <text evidence="6">Has three domains with a flexible linker between the domains II and III and assumes an 'L' shape. Domain III is highly mobile and contacts RuvB.</text>
</comment>
<dbReference type="InterPro" id="IPR013849">
    <property type="entry name" value="DNA_helicase_Holl-junc_RuvA_I"/>
</dbReference>
<comment type="similarity">
    <text evidence="6">Belongs to the RuvA family.</text>
</comment>
<keyword evidence="1 6" id="KW-0963">Cytoplasm</keyword>
<dbReference type="InterPro" id="IPR003583">
    <property type="entry name" value="Hlx-hairpin-Hlx_DNA-bd_motif"/>
</dbReference>
<dbReference type="InterPro" id="IPR011114">
    <property type="entry name" value="RuvA_C"/>
</dbReference>
<evidence type="ECO:0000256" key="2">
    <source>
        <dbReference type="ARBA" id="ARBA00022763"/>
    </source>
</evidence>
<dbReference type="CDD" id="cd14332">
    <property type="entry name" value="UBA_RuvA_C"/>
    <property type="match status" value="1"/>
</dbReference>
<evidence type="ECO:0000313" key="9">
    <source>
        <dbReference type="Proteomes" id="UP000287605"/>
    </source>
</evidence>
<dbReference type="Proteomes" id="UP000287605">
    <property type="component" value="Unassembled WGS sequence"/>
</dbReference>
<evidence type="ECO:0000256" key="4">
    <source>
        <dbReference type="ARBA" id="ARBA00023172"/>
    </source>
</evidence>
<dbReference type="RefSeq" id="WP_126807583.1">
    <property type="nucleotide sequence ID" value="NZ_NGKA01000004.1"/>
</dbReference>
<dbReference type="Pfam" id="PF14520">
    <property type="entry name" value="HHH_5"/>
    <property type="match status" value="1"/>
</dbReference>
<dbReference type="GO" id="GO:0009378">
    <property type="term" value="F:four-way junction helicase activity"/>
    <property type="evidence" value="ECO:0007669"/>
    <property type="project" value="InterPro"/>
</dbReference>
<evidence type="ECO:0000256" key="3">
    <source>
        <dbReference type="ARBA" id="ARBA00023125"/>
    </source>
</evidence>
<comment type="subunit">
    <text evidence="6">Homotetramer. Forms an RuvA(8)-RuvB(12)-Holliday junction (HJ) complex. HJ DNA is sandwiched between 2 RuvA tetramers; dsDNA enters through RuvA and exits via RuvB. An RuvB hexamer assembles on each DNA strand where it exits the tetramer. Each RuvB hexamer is contacted by two RuvA subunits (via domain III) on 2 adjacent RuvB subunits; this complex drives branch migration. In the full resolvosome a probable DNA-RuvA(4)-RuvB(12)-RuvC(2) complex forms which resolves the HJ.</text>
</comment>
<dbReference type="Pfam" id="PF07499">
    <property type="entry name" value="RuvA_C"/>
    <property type="match status" value="1"/>
</dbReference>
<dbReference type="GO" id="GO:0005524">
    <property type="term" value="F:ATP binding"/>
    <property type="evidence" value="ECO:0007669"/>
    <property type="project" value="InterPro"/>
</dbReference>
<evidence type="ECO:0000259" key="7">
    <source>
        <dbReference type="SMART" id="SM00278"/>
    </source>
</evidence>
<dbReference type="AlphaFoldDB" id="A0A430B139"/>
<dbReference type="InterPro" id="IPR000085">
    <property type="entry name" value="RuvA"/>
</dbReference>
<dbReference type="SMART" id="SM00278">
    <property type="entry name" value="HhH1"/>
    <property type="match status" value="2"/>
</dbReference>
<dbReference type="GO" id="GO:0006310">
    <property type="term" value="P:DNA recombination"/>
    <property type="evidence" value="ECO:0007669"/>
    <property type="project" value="UniProtKB-UniRule"/>
</dbReference>
<reference evidence="8 9" key="1">
    <citation type="submission" date="2017-05" db="EMBL/GenBank/DDBJ databases">
        <title>Vagococcus spp. assemblies.</title>
        <authorList>
            <person name="Gulvik C.A."/>
        </authorList>
    </citation>
    <scope>NUCLEOTIDE SEQUENCE [LARGE SCALE GENOMIC DNA]</scope>
    <source>
        <strain evidence="8 9">CCUG 51432</strain>
    </source>
</reference>
<dbReference type="EMBL" id="NGKA01000004">
    <property type="protein sequence ID" value="RSU14050.1"/>
    <property type="molecule type" value="Genomic_DNA"/>
</dbReference>
<proteinExistence type="inferred from homology"/>
<keyword evidence="5 6" id="KW-0234">DNA repair</keyword>
<organism evidence="8 9">
    <name type="scientific">Vagococcus elongatus</name>
    <dbReference type="NCBI Taxonomy" id="180344"/>
    <lineage>
        <taxon>Bacteria</taxon>
        <taxon>Bacillati</taxon>
        <taxon>Bacillota</taxon>
        <taxon>Bacilli</taxon>
        <taxon>Lactobacillales</taxon>
        <taxon>Enterococcaceae</taxon>
        <taxon>Vagococcus</taxon>
    </lineage>
</organism>
<dbReference type="Gene3D" id="2.40.50.140">
    <property type="entry name" value="Nucleic acid-binding proteins"/>
    <property type="match status" value="1"/>
</dbReference>
<evidence type="ECO:0000256" key="5">
    <source>
        <dbReference type="ARBA" id="ARBA00023204"/>
    </source>
</evidence>
<dbReference type="SUPFAM" id="SSF46929">
    <property type="entry name" value="DNA helicase RuvA subunit, C-terminal domain"/>
    <property type="match status" value="1"/>
</dbReference>
<accession>A0A430B139</accession>
<dbReference type="GO" id="GO:0000400">
    <property type="term" value="F:four-way junction DNA binding"/>
    <property type="evidence" value="ECO:0007669"/>
    <property type="project" value="UniProtKB-UniRule"/>
</dbReference>
<keyword evidence="9" id="KW-1185">Reference proteome</keyword>
<dbReference type="GO" id="GO:0009379">
    <property type="term" value="C:Holliday junction helicase complex"/>
    <property type="evidence" value="ECO:0007669"/>
    <property type="project" value="InterPro"/>
</dbReference>
<dbReference type="InterPro" id="IPR012340">
    <property type="entry name" value="NA-bd_OB-fold"/>
</dbReference>
<evidence type="ECO:0000313" key="8">
    <source>
        <dbReference type="EMBL" id="RSU14050.1"/>
    </source>
</evidence>
<dbReference type="GO" id="GO:0006281">
    <property type="term" value="P:DNA repair"/>
    <property type="evidence" value="ECO:0007669"/>
    <property type="project" value="UniProtKB-UniRule"/>
</dbReference>
<comment type="subcellular location">
    <subcellularLocation>
        <location evidence="6">Cytoplasm</location>
    </subcellularLocation>
</comment>
<comment type="caution">
    <text evidence="6">Lacks conserved residue(s) required for the propagation of feature annotation.</text>
</comment>
<name>A0A430B139_9ENTE</name>
<dbReference type="GO" id="GO:0048476">
    <property type="term" value="C:Holliday junction resolvase complex"/>
    <property type="evidence" value="ECO:0007669"/>
    <property type="project" value="UniProtKB-UniRule"/>
</dbReference>
<dbReference type="OrthoDB" id="5293449at2"/>
<dbReference type="SUPFAM" id="SSF50249">
    <property type="entry name" value="Nucleic acid-binding proteins"/>
    <property type="match status" value="1"/>
</dbReference>
<feature type="region of interest" description="Domain II" evidence="6">
    <location>
        <begin position="64"/>
        <end position="141"/>
    </location>
</feature>
<dbReference type="InterPro" id="IPR036267">
    <property type="entry name" value="RuvA_C_sf"/>
</dbReference>
<dbReference type="HAMAP" id="MF_00031">
    <property type="entry name" value="DNA_HJ_migration_RuvA"/>
    <property type="match status" value="1"/>
</dbReference>
<gene>
    <name evidence="6" type="primary">ruvA</name>
    <name evidence="8" type="ORF">CBF29_03975</name>
</gene>
<dbReference type="NCBIfam" id="TIGR00084">
    <property type="entry name" value="ruvA"/>
    <property type="match status" value="1"/>
</dbReference>
<dbReference type="GO" id="GO:0005737">
    <property type="term" value="C:cytoplasm"/>
    <property type="evidence" value="ECO:0007669"/>
    <property type="project" value="UniProtKB-SubCell"/>
</dbReference>
<keyword evidence="2 6" id="KW-0227">DNA damage</keyword>
<keyword evidence="4 6" id="KW-0233">DNA recombination</keyword>
<evidence type="ECO:0000256" key="6">
    <source>
        <dbReference type="HAMAP-Rule" id="MF_00031"/>
    </source>
</evidence>
<comment type="function">
    <text evidence="6">The RuvA-RuvB-RuvC complex processes Holliday junction (HJ) DNA during genetic recombination and DNA repair, while the RuvA-RuvB complex plays an important role in the rescue of blocked DNA replication forks via replication fork reversal (RFR). RuvA specifically binds to HJ cruciform DNA, conferring on it an open structure. The RuvB hexamer acts as an ATP-dependent pump, pulling dsDNA into and through the RuvAB complex. HJ branch migration allows RuvC to scan DNA until it finds its consensus sequence, where it cleaves and resolves the cruciform DNA.</text>
</comment>
<feature type="domain" description="Helix-hairpin-helix DNA-binding motif class 1" evidence="7">
    <location>
        <begin position="107"/>
        <end position="126"/>
    </location>
</feature>
<sequence>MYEYLKGYVTFISPYYIVLETAGIGYQLAVANPFRYAAQQKEEIKVFVYQAVREDAILLYGFSTFEEKQLFIKLISVSGIGPKSALAIMAGEDHGGLVNAVESENVKYLTKFPGVGKKTAQQMILDLKGKLDDLVIGELKDATENVEPVVAVSDNQYFDEAMEALAALGYSRRELKRIEKELAVESLTSTDAYLRQGLSLLMKK</sequence>
<feature type="domain" description="Helix-hairpin-helix DNA-binding motif class 1" evidence="7">
    <location>
        <begin position="72"/>
        <end position="91"/>
    </location>
</feature>
<dbReference type="Gene3D" id="1.10.150.20">
    <property type="entry name" value="5' to 3' exonuclease, C-terminal subdomain"/>
    <property type="match status" value="1"/>
</dbReference>